<comment type="caution">
    <text evidence="1">The sequence shown here is derived from an EMBL/GenBank/DDBJ whole genome shotgun (WGS) entry which is preliminary data.</text>
</comment>
<dbReference type="EMBL" id="AOHD02000034">
    <property type="protein sequence ID" value="EQA80597.1"/>
    <property type="molecule type" value="Genomic_DNA"/>
</dbReference>
<evidence type="ECO:0000313" key="2">
    <source>
        <dbReference type="Proteomes" id="UP000015445"/>
    </source>
</evidence>
<accession>T0G334</accession>
<keyword evidence="2" id="KW-1185">Reference proteome</keyword>
<gene>
    <name evidence="1" type="ORF">LEP1GSC193_3859</name>
</gene>
<organism evidence="1 2">
    <name type="scientific">Leptospira alstonii serovar Pingchang str. 80-412</name>
    <dbReference type="NCBI Taxonomy" id="1218564"/>
    <lineage>
        <taxon>Bacteria</taxon>
        <taxon>Pseudomonadati</taxon>
        <taxon>Spirochaetota</taxon>
        <taxon>Spirochaetia</taxon>
        <taxon>Leptospirales</taxon>
        <taxon>Leptospiraceae</taxon>
        <taxon>Leptospira</taxon>
    </lineage>
</organism>
<name>T0G334_9LEPT</name>
<evidence type="ECO:0000313" key="1">
    <source>
        <dbReference type="EMBL" id="EQA80597.1"/>
    </source>
</evidence>
<protein>
    <submittedName>
        <fullName evidence="1">Uncharacterized protein</fullName>
    </submittedName>
</protein>
<proteinExistence type="predicted"/>
<dbReference type="AlphaFoldDB" id="T0G334"/>
<dbReference type="Proteomes" id="UP000015445">
    <property type="component" value="Unassembled WGS sequence"/>
</dbReference>
<reference evidence="1" key="1">
    <citation type="submission" date="2013-05" db="EMBL/GenBank/DDBJ databases">
        <authorList>
            <person name="Harkins D.M."/>
            <person name="Durkin A.S."/>
            <person name="Brinkac L.M."/>
            <person name="Haft D.H."/>
            <person name="Selengut J.D."/>
            <person name="Sanka R."/>
            <person name="DePew J."/>
            <person name="Purushe J."/>
            <person name="Galloway R.L."/>
            <person name="Vinetz J.M."/>
            <person name="Sutton G.G."/>
            <person name="Nierman W.C."/>
            <person name="Fouts D.E."/>
        </authorList>
    </citation>
    <scope>NUCLEOTIDE SEQUENCE [LARGE SCALE GENOMIC DNA]</scope>
    <source>
        <strain evidence="1">80-412</strain>
    </source>
</reference>
<sequence>MKGIKKLHVIFGLFKEEIIESLFIPMPVRFSGKQEESVIWLFF</sequence>